<dbReference type="EMBL" id="DF836300">
    <property type="protein sequence ID" value="GAN01747.1"/>
    <property type="molecule type" value="Genomic_DNA"/>
</dbReference>
<keyword evidence="1" id="KW-0175">Coiled coil</keyword>
<evidence type="ECO:0000313" key="2">
    <source>
        <dbReference type="EMBL" id="GAN01747.1"/>
    </source>
</evidence>
<evidence type="ECO:0000256" key="1">
    <source>
        <dbReference type="SAM" id="Coils"/>
    </source>
</evidence>
<gene>
    <name evidence="2" type="ORF">MAM1_0011c01182</name>
</gene>
<protein>
    <recommendedName>
        <fullName evidence="4">Mitochondrial ATPase inhibitor</fullName>
    </recommendedName>
</protein>
<reference evidence="2" key="1">
    <citation type="submission" date="2014-09" db="EMBL/GenBank/DDBJ databases">
        <title>Draft genome sequence of an oleaginous Mucoromycotina fungus Mucor ambiguus NBRC6742.</title>
        <authorList>
            <person name="Takeda I."/>
            <person name="Yamane N."/>
            <person name="Morita T."/>
            <person name="Tamano K."/>
            <person name="Machida M."/>
            <person name="Baker S."/>
            <person name="Koike H."/>
        </authorList>
    </citation>
    <scope>NUCLEOTIDE SEQUENCE</scope>
    <source>
        <strain evidence="2">NBRC 6742</strain>
    </source>
</reference>
<dbReference type="OrthoDB" id="5532350at2759"/>
<sequence>MFSQISTRFASTSTRSNILTRRSLHMTSIARTEGATAGSKGFKEKETAVENQWARSHDAELLQSLRKTLADQEQATADIKQKLTELESKQKK</sequence>
<dbReference type="AlphaFoldDB" id="A0A0C9MFC0"/>
<feature type="coiled-coil region" evidence="1">
    <location>
        <begin position="62"/>
        <end position="92"/>
    </location>
</feature>
<keyword evidence="3" id="KW-1185">Reference proteome</keyword>
<dbReference type="Proteomes" id="UP000053815">
    <property type="component" value="Unassembled WGS sequence"/>
</dbReference>
<proteinExistence type="predicted"/>
<dbReference type="STRING" id="91626.A0A0C9MFC0"/>
<evidence type="ECO:0000313" key="3">
    <source>
        <dbReference type="Proteomes" id="UP000053815"/>
    </source>
</evidence>
<organism evidence="2">
    <name type="scientific">Mucor ambiguus</name>
    <dbReference type="NCBI Taxonomy" id="91626"/>
    <lineage>
        <taxon>Eukaryota</taxon>
        <taxon>Fungi</taxon>
        <taxon>Fungi incertae sedis</taxon>
        <taxon>Mucoromycota</taxon>
        <taxon>Mucoromycotina</taxon>
        <taxon>Mucoromycetes</taxon>
        <taxon>Mucorales</taxon>
        <taxon>Mucorineae</taxon>
        <taxon>Mucoraceae</taxon>
        <taxon>Mucor</taxon>
    </lineage>
</organism>
<accession>A0A0C9MFC0</accession>
<evidence type="ECO:0008006" key="4">
    <source>
        <dbReference type="Google" id="ProtNLM"/>
    </source>
</evidence>
<name>A0A0C9MFC0_9FUNG</name>